<dbReference type="Gene3D" id="1.10.287.70">
    <property type="match status" value="1"/>
</dbReference>
<keyword evidence="11" id="KW-1185">Reference proteome</keyword>
<evidence type="ECO:0000256" key="3">
    <source>
        <dbReference type="ARBA" id="ARBA00022692"/>
    </source>
</evidence>
<keyword evidence="4 8" id="KW-1133">Transmembrane helix</keyword>
<feature type="transmembrane region" description="Helical" evidence="8">
    <location>
        <begin position="336"/>
        <end position="357"/>
    </location>
</feature>
<keyword evidence="5 8" id="KW-0472">Membrane</keyword>
<feature type="chain" id="PRO_5026304862" description="Ionotropic glutamate receptor C-terminal domain-containing protein" evidence="9">
    <location>
        <begin position="18"/>
        <end position="613"/>
    </location>
</feature>
<organism evidence="10 11">
    <name type="scientific">Trichogramma brassicae</name>
    <dbReference type="NCBI Taxonomy" id="86971"/>
    <lineage>
        <taxon>Eukaryota</taxon>
        <taxon>Metazoa</taxon>
        <taxon>Ecdysozoa</taxon>
        <taxon>Arthropoda</taxon>
        <taxon>Hexapoda</taxon>
        <taxon>Insecta</taxon>
        <taxon>Pterygota</taxon>
        <taxon>Neoptera</taxon>
        <taxon>Endopterygota</taxon>
        <taxon>Hymenoptera</taxon>
        <taxon>Apocrita</taxon>
        <taxon>Proctotrupomorpha</taxon>
        <taxon>Chalcidoidea</taxon>
        <taxon>Trichogrammatidae</taxon>
        <taxon>Trichogramma</taxon>
    </lineage>
</organism>
<dbReference type="EMBL" id="CADCXV010001216">
    <property type="protein sequence ID" value="CAB0042714.1"/>
    <property type="molecule type" value="Genomic_DNA"/>
</dbReference>
<dbReference type="OrthoDB" id="6614738at2759"/>
<keyword evidence="7" id="KW-0325">Glycoprotein</keyword>
<dbReference type="InterPro" id="IPR052192">
    <property type="entry name" value="Insect_Ionotropic_Sensory_Rcpt"/>
</dbReference>
<keyword evidence="3 8" id="KW-0812">Transmembrane</keyword>
<accession>A0A6H5J2W4</accession>
<feature type="transmembrane region" description="Helical" evidence="8">
    <location>
        <begin position="391"/>
        <end position="410"/>
    </location>
</feature>
<name>A0A6H5J2W4_9HYME</name>
<feature type="signal peptide" evidence="9">
    <location>
        <begin position="1"/>
        <end position="17"/>
    </location>
</feature>
<dbReference type="Proteomes" id="UP000479190">
    <property type="component" value="Unassembled WGS sequence"/>
</dbReference>
<keyword evidence="9" id="KW-0732">Signal</keyword>
<reference evidence="10 11" key="1">
    <citation type="submission" date="2020-02" db="EMBL/GenBank/DDBJ databases">
        <authorList>
            <person name="Ferguson B K."/>
        </authorList>
    </citation>
    <scope>NUCLEOTIDE SEQUENCE [LARGE SCALE GENOMIC DNA]</scope>
</reference>
<proteinExistence type="predicted"/>
<evidence type="ECO:0000256" key="9">
    <source>
        <dbReference type="SAM" id="SignalP"/>
    </source>
</evidence>
<evidence type="ECO:0000313" key="11">
    <source>
        <dbReference type="Proteomes" id="UP000479190"/>
    </source>
</evidence>
<evidence type="ECO:0000256" key="7">
    <source>
        <dbReference type="ARBA" id="ARBA00023180"/>
    </source>
</evidence>
<dbReference type="GO" id="GO:0005886">
    <property type="term" value="C:plasma membrane"/>
    <property type="evidence" value="ECO:0007669"/>
    <property type="project" value="UniProtKB-SubCell"/>
</dbReference>
<sequence length="613" mass="69388">MIVLRLILCCLLAQALSSSSRNNTTIRRQLLDLVAYRQSKANQGQLYDWLYRLLEHIFAHSHRTTVLFDRAGGSFNDYAPTVIQRRAGRGSIDLAFELFAEDVGLANEDINYLVMSRTLGFFLRAFDDALHYKYAKYLIGTQMDREEDFRALLRHLEARDYAYVTIVRLVNETRGRIYQLRSQNSTIYPHREQHLVAVLEKPITEPLSWAEVVRDVRPYSRTICPVKKCRLHANSLKGGDRADALQGARVPDGGARPPRHVLRSESPRGLRVLSARAGRVLVAAREAAQPGDRRHRRDLRESVGAAEFHGALRRRLRLQELKPNVGALLEPFDASIWLSFLGVAGLCACFLLMTSYLRARRLLRESGRVFDIYAVLFEQGARLPGHGGIRAVFAMWIVFAFLCGLFYNAAFKTSLMNADHGTNYRTLGELELDDTDVLGGPEAVKEFLNDTENEVLLSLYQRYEIIAADKIIEQLLDHDVTAALSKLQIDNVARGLMREPGIDLYYIEEPIVTFPLLLYLKKGHPFVSHLQRLAIDNAATGAMDYANYSEYDLDPPYSSSSYIGLNQFVVAVYVLLIGLLVAGLVLFCEIYHSARKKKKMEAETVKQLSDAKE</sequence>
<feature type="transmembrane region" description="Helical" evidence="8">
    <location>
        <begin position="568"/>
        <end position="591"/>
    </location>
</feature>
<keyword evidence="2" id="KW-1003">Cell membrane</keyword>
<dbReference type="PANTHER" id="PTHR42643">
    <property type="entry name" value="IONOTROPIC RECEPTOR 20A-RELATED"/>
    <property type="match status" value="1"/>
</dbReference>
<evidence type="ECO:0000256" key="1">
    <source>
        <dbReference type="ARBA" id="ARBA00004651"/>
    </source>
</evidence>
<dbReference type="PANTHER" id="PTHR42643:SF39">
    <property type="entry name" value="IONOTROPIC RECEPTOR 56A-RELATED"/>
    <property type="match status" value="1"/>
</dbReference>
<evidence type="ECO:0008006" key="12">
    <source>
        <dbReference type="Google" id="ProtNLM"/>
    </source>
</evidence>
<evidence type="ECO:0000313" key="10">
    <source>
        <dbReference type="EMBL" id="CAB0042714.1"/>
    </source>
</evidence>
<evidence type="ECO:0000256" key="2">
    <source>
        <dbReference type="ARBA" id="ARBA00022475"/>
    </source>
</evidence>
<evidence type="ECO:0000256" key="6">
    <source>
        <dbReference type="ARBA" id="ARBA00023170"/>
    </source>
</evidence>
<comment type="subcellular location">
    <subcellularLocation>
        <location evidence="1">Cell membrane</location>
        <topology evidence="1">Multi-pass membrane protein</topology>
    </subcellularLocation>
</comment>
<protein>
    <recommendedName>
        <fullName evidence="12">Ionotropic glutamate receptor C-terminal domain-containing protein</fullName>
    </recommendedName>
</protein>
<evidence type="ECO:0000256" key="8">
    <source>
        <dbReference type="SAM" id="Phobius"/>
    </source>
</evidence>
<evidence type="ECO:0000256" key="4">
    <source>
        <dbReference type="ARBA" id="ARBA00022989"/>
    </source>
</evidence>
<keyword evidence="6" id="KW-0675">Receptor</keyword>
<dbReference type="AlphaFoldDB" id="A0A6H5J2W4"/>
<gene>
    <name evidence="10" type="ORF">TBRA_LOCUS14318</name>
</gene>
<evidence type="ECO:0000256" key="5">
    <source>
        <dbReference type="ARBA" id="ARBA00023136"/>
    </source>
</evidence>